<reference evidence="4" key="1">
    <citation type="submission" date="2024-07" db="EMBL/GenBank/DDBJ databases">
        <title>Two chromosome-level genome assemblies of Korean endemic species Abeliophyllum distichum and Forsythia ovata (Oleaceae).</title>
        <authorList>
            <person name="Jang H."/>
        </authorList>
    </citation>
    <scope>NUCLEOTIDE SEQUENCE [LARGE SCALE GENOMIC DNA]</scope>
</reference>
<dbReference type="Proteomes" id="UP001604277">
    <property type="component" value="Unassembled WGS sequence"/>
</dbReference>
<dbReference type="SUPFAM" id="SSF52540">
    <property type="entry name" value="P-loop containing nucleoside triphosphate hydrolases"/>
    <property type="match status" value="1"/>
</dbReference>
<dbReference type="InterPro" id="IPR027417">
    <property type="entry name" value="P-loop_NTPase"/>
</dbReference>
<keyword evidence="4" id="KW-1185">Reference proteome</keyword>
<dbReference type="EMBL" id="JBFOLJ010000003">
    <property type="protein sequence ID" value="KAL2548681.1"/>
    <property type="molecule type" value="Genomic_DNA"/>
</dbReference>
<dbReference type="Gene3D" id="3.40.50.300">
    <property type="entry name" value="P-loop containing nucleotide triphosphate hydrolases"/>
    <property type="match status" value="1"/>
</dbReference>
<accession>A0ABD1WG69</accession>
<gene>
    <name evidence="3" type="ORF">Fot_10211</name>
</gene>
<feature type="domain" description="Glycosyltransferase N-terminal" evidence="2">
    <location>
        <begin position="155"/>
        <end position="180"/>
    </location>
</feature>
<protein>
    <submittedName>
        <fullName evidence="3">AIG1-type G domain-containing protein</fullName>
    </submittedName>
</protein>
<proteinExistence type="inferred from homology"/>
<dbReference type="InterPro" id="IPR058980">
    <property type="entry name" value="Glyco_transf_N"/>
</dbReference>
<name>A0ABD1WG69_9LAMI</name>
<dbReference type="Pfam" id="PF26168">
    <property type="entry name" value="Glyco_transf_N"/>
    <property type="match status" value="1"/>
</dbReference>
<sequence length="244" mass="26898">MAVQLEAEGKDDLDFNVNILVLGISGVGKRATINSIFGEEKAPIDAFETGTTSVKEISGLVDGVKVVTYLVYNRNVLSYVKKFTKKGFPDVVLYVDRLDAQTRDLNDAGGQTDCLKASENAQEVSKMLKAKRMHYHSSEFFVSFPTSQNGMAVAQVAVMMVPLPTQGHLNQLLHLSRFVSPLTTSLSNLLAPPPTTRSSIADPTCLCTNHKSKSLPKNLSRRYKCHSSLHTNSLHLFETQLKNR</sequence>
<evidence type="ECO:0000259" key="2">
    <source>
        <dbReference type="Pfam" id="PF26168"/>
    </source>
</evidence>
<dbReference type="AlphaFoldDB" id="A0ABD1WG69"/>
<evidence type="ECO:0000313" key="4">
    <source>
        <dbReference type="Proteomes" id="UP001604277"/>
    </source>
</evidence>
<evidence type="ECO:0000313" key="3">
    <source>
        <dbReference type="EMBL" id="KAL2548681.1"/>
    </source>
</evidence>
<evidence type="ECO:0000256" key="1">
    <source>
        <dbReference type="ARBA" id="ARBA00009995"/>
    </source>
</evidence>
<organism evidence="3 4">
    <name type="scientific">Forsythia ovata</name>
    <dbReference type="NCBI Taxonomy" id="205694"/>
    <lineage>
        <taxon>Eukaryota</taxon>
        <taxon>Viridiplantae</taxon>
        <taxon>Streptophyta</taxon>
        <taxon>Embryophyta</taxon>
        <taxon>Tracheophyta</taxon>
        <taxon>Spermatophyta</taxon>
        <taxon>Magnoliopsida</taxon>
        <taxon>eudicotyledons</taxon>
        <taxon>Gunneridae</taxon>
        <taxon>Pentapetalae</taxon>
        <taxon>asterids</taxon>
        <taxon>lamiids</taxon>
        <taxon>Lamiales</taxon>
        <taxon>Oleaceae</taxon>
        <taxon>Forsythieae</taxon>
        <taxon>Forsythia</taxon>
    </lineage>
</organism>
<comment type="similarity">
    <text evidence="1">Belongs to the UDP-glycosyltransferase family.</text>
</comment>
<comment type="caution">
    <text evidence="3">The sequence shown here is derived from an EMBL/GenBank/DDBJ whole genome shotgun (WGS) entry which is preliminary data.</text>
</comment>